<dbReference type="EMBL" id="WWTN01000009">
    <property type="protein sequence ID" value="MZH55500.1"/>
    <property type="molecule type" value="Genomic_DNA"/>
</dbReference>
<reference evidence="1" key="1">
    <citation type="journal article" date="2019" name="Nat. Med.">
        <title>A library of human gut bacterial isolates paired with longitudinal multiomics data enables mechanistic microbiome research.</title>
        <authorList>
            <person name="Poyet M."/>
            <person name="Groussin M."/>
            <person name="Gibbons S.M."/>
            <person name="Avila-Pacheco J."/>
            <person name="Jiang X."/>
            <person name="Kearney S.M."/>
            <person name="Perrotta A.R."/>
            <person name="Berdy B."/>
            <person name="Zhao S."/>
            <person name="Lieberman T.D."/>
            <person name="Swanson P.K."/>
            <person name="Smith M."/>
            <person name="Roesemann S."/>
            <person name="Alexander J.E."/>
            <person name="Rich S.A."/>
            <person name="Livny J."/>
            <person name="Vlamakis H."/>
            <person name="Clish C."/>
            <person name="Bullock K."/>
            <person name="Deik A."/>
            <person name="Scott J."/>
            <person name="Pierce K.A."/>
            <person name="Xavier R.J."/>
            <person name="Alm E.J."/>
        </authorList>
    </citation>
    <scope>NUCLEOTIDE SEQUENCE</scope>
    <source>
        <strain evidence="1">BIOML-A12</strain>
    </source>
</reference>
<evidence type="ECO:0008006" key="3">
    <source>
        <dbReference type="Google" id="ProtNLM"/>
    </source>
</evidence>
<evidence type="ECO:0000313" key="2">
    <source>
        <dbReference type="Proteomes" id="UP000604383"/>
    </source>
</evidence>
<protein>
    <recommendedName>
        <fullName evidence="3">AAA family ATPase</fullName>
    </recommendedName>
</protein>
<comment type="caution">
    <text evidence="1">The sequence shown here is derived from an EMBL/GenBank/DDBJ whole genome shotgun (WGS) entry which is preliminary data.</text>
</comment>
<evidence type="ECO:0000313" key="1">
    <source>
        <dbReference type="EMBL" id="MZH55500.1"/>
    </source>
</evidence>
<dbReference type="RefSeq" id="WP_021421167.1">
    <property type="nucleotide sequence ID" value="NZ_AP025565.1"/>
</dbReference>
<dbReference type="AlphaFoldDB" id="A0AB36B3X7"/>
<accession>A0AB36B3X7</accession>
<sequence length="68" mass="8106">MYSVFIRDIIRRNQELLESEQINAIDKELLTAYYMGTKNEVSQQTALKFLCECLQQHYHQNVILLIDE</sequence>
<dbReference type="Proteomes" id="UP000604383">
    <property type="component" value="Unassembled WGS sequence"/>
</dbReference>
<gene>
    <name evidence="1" type="ORF">GT664_06965</name>
</gene>
<name>A0AB36B3X7_CLOIN</name>
<organism evidence="1 2">
    <name type="scientific">Clostridium innocuum</name>
    <dbReference type="NCBI Taxonomy" id="1522"/>
    <lineage>
        <taxon>Bacteria</taxon>
        <taxon>Bacillati</taxon>
        <taxon>Bacillota</taxon>
        <taxon>Clostridia</taxon>
        <taxon>Eubacteriales</taxon>
        <taxon>Clostridiaceae</taxon>
        <taxon>Clostridium</taxon>
    </lineage>
</organism>
<proteinExistence type="predicted"/>